<evidence type="ECO:0000256" key="11">
    <source>
        <dbReference type="ARBA" id="ARBA00023012"/>
    </source>
</evidence>
<evidence type="ECO:0000256" key="5">
    <source>
        <dbReference type="ARBA" id="ARBA00022679"/>
    </source>
</evidence>
<dbReference type="PANTHER" id="PTHR45436">
    <property type="entry name" value="SENSOR HISTIDINE KINASE YKOH"/>
    <property type="match status" value="1"/>
</dbReference>
<dbReference type="InterPro" id="IPR003661">
    <property type="entry name" value="HisK_dim/P_dom"/>
</dbReference>
<name>S6ADR9_METRE</name>
<feature type="transmembrane region" description="Helical" evidence="14">
    <location>
        <begin position="20"/>
        <end position="39"/>
    </location>
</feature>
<dbReference type="HOGENOM" id="CLU_000445_42_2_6"/>
<dbReference type="GO" id="GO:0005886">
    <property type="term" value="C:plasma membrane"/>
    <property type="evidence" value="ECO:0007669"/>
    <property type="project" value="TreeGrafter"/>
</dbReference>
<comment type="subcellular location">
    <subcellularLocation>
        <location evidence="2">Membrane</location>
    </subcellularLocation>
</comment>
<feature type="coiled-coil region" evidence="13">
    <location>
        <begin position="233"/>
        <end position="260"/>
    </location>
</feature>
<evidence type="ECO:0000313" key="18">
    <source>
        <dbReference type="Proteomes" id="UP000015503"/>
    </source>
</evidence>
<dbReference type="SMART" id="SM00388">
    <property type="entry name" value="HisKA"/>
    <property type="match status" value="1"/>
</dbReference>
<feature type="transmembrane region" description="Helical" evidence="14">
    <location>
        <begin position="177"/>
        <end position="200"/>
    </location>
</feature>
<dbReference type="RefSeq" id="WP_016491737.1">
    <property type="nucleotide sequence ID" value="NC_021499.1"/>
</dbReference>
<proteinExistence type="predicted"/>
<dbReference type="PROSITE" id="PS50885">
    <property type="entry name" value="HAMP"/>
    <property type="match status" value="1"/>
</dbReference>
<comment type="catalytic activity">
    <reaction evidence="1">
        <text>ATP + protein L-histidine = ADP + protein N-phospho-L-histidine.</text>
        <dbReference type="EC" id="2.7.13.3"/>
    </reaction>
</comment>
<dbReference type="AlphaFoldDB" id="S6ADR9"/>
<evidence type="ECO:0000256" key="2">
    <source>
        <dbReference type="ARBA" id="ARBA00004370"/>
    </source>
</evidence>
<evidence type="ECO:0000259" key="15">
    <source>
        <dbReference type="PROSITE" id="PS50109"/>
    </source>
</evidence>
<dbReference type="EC" id="2.7.13.3" evidence="3"/>
<sequence length="459" mass="52051">MTPGWRGLFRPLKWSLRLRLMLGATAMASLFMLALLPALRGAFVMAFEQSIQQRLAADAGSLIAAARVENGQLEMPDKLPNEEFDNLEANQLGFIYDSEGVLVWQSQSSRDEQLVYRPRYDGQSFEFLRVTDAQGREFFVYDVEVDLLRGQRAAYSVVTMQPVSDYQPMYDGFLEQLYLWLGGALLVLLGLLWFGLTWGFRSLRGIRAELDEVESGSRDSLSDEHPRELLRLTKSLNRLLDNERRQRERYRNSLDDLAHSLKTPLAVLQGVSETIAAQPHNLDQARVLRSQIERMSQQIGYQLQRASLRKSGLVRHKVQLSPLLDTLCDALDKVYREKQVRVERDFDEGLLVPMEQGALLEILGNLLENAYRLSLGHIRVSARVCDGYCELRVEDDGPGVPMGQRERILKRGERLDAQHPGHGIGTAVVKDIIESYDGELFVDESALGGADFRIRFPAL</sequence>
<evidence type="ECO:0000256" key="14">
    <source>
        <dbReference type="SAM" id="Phobius"/>
    </source>
</evidence>
<evidence type="ECO:0000256" key="3">
    <source>
        <dbReference type="ARBA" id="ARBA00012438"/>
    </source>
</evidence>
<dbReference type="InterPro" id="IPR003660">
    <property type="entry name" value="HAMP_dom"/>
</dbReference>
<dbReference type="Pfam" id="PF00512">
    <property type="entry name" value="HisKA"/>
    <property type="match status" value="1"/>
</dbReference>
<dbReference type="InterPro" id="IPR058619">
    <property type="entry name" value="PhoQ/CarS-like_HATPase"/>
</dbReference>
<evidence type="ECO:0000256" key="6">
    <source>
        <dbReference type="ARBA" id="ARBA00022692"/>
    </source>
</evidence>
<dbReference type="eggNOG" id="COG2205">
    <property type="taxonomic scope" value="Bacteria"/>
</dbReference>
<keyword evidence="10 14" id="KW-1133">Transmembrane helix</keyword>
<keyword evidence="9" id="KW-0067">ATP-binding</keyword>
<dbReference type="SUPFAM" id="SSF55874">
    <property type="entry name" value="ATPase domain of HSP90 chaperone/DNA topoisomerase II/histidine kinase"/>
    <property type="match status" value="1"/>
</dbReference>
<dbReference type="InterPro" id="IPR003594">
    <property type="entry name" value="HATPase_dom"/>
</dbReference>
<evidence type="ECO:0000256" key="7">
    <source>
        <dbReference type="ARBA" id="ARBA00022741"/>
    </source>
</evidence>
<dbReference type="InterPro" id="IPR004358">
    <property type="entry name" value="Sig_transdc_His_kin-like_C"/>
</dbReference>
<dbReference type="KEGG" id="pre:PCA10_18050"/>
<dbReference type="InterPro" id="IPR050428">
    <property type="entry name" value="TCS_sensor_his_kinase"/>
</dbReference>
<dbReference type="PRINTS" id="PR00344">
    <property type="entry name" value="BCTRLSENSOR"/>
</dbReference>
<dbReference type="InterPro" id="IPR036890">
    <property type="entry name" value="HATPase_C_sf"/>
</dbReference>
<evidence type="ECO:0000256" key="12">
    <source>
        <dbReference type="ARBA" id="ARBA00023136"/>
    </source>
</evidence>
<evidence type="ECO:0000256" key="9">
    <source>
        <dbReference type="ARBA" id="ARBA00022840"/>
    </source>
</evidence>
<keyword evidence="13" id="KW-0175">Coiled coil</keyword>
<dbReference type="Gene3D" id="1.10.287.130">
    <property type="match status" value="1"/>
</dbReference>
<evidence type="ECO:0000256" key="8">
    <source>
        <dbReference type="ARBA" id="ARBA00022777"/>
    </source>
</evidence>
<dbReference type="PANTHER" id="PTHR45436:SF4">
    <property type="entry name" value="SENSOR PROTEIN PHOQ"/>
    <property type="match status" value="1"/>
</dbReference>
<evidence type="ECO:0000256" key="13">
    <source>
        <dbReference type="SAM" id="Coils"/>
    </source>
</evidence>
<dbReference type="CDD" id="cd00082">
    <property type="entry name" value="HisKA"/>
    <property type="match status" value="1"/>
</dbReference>
<evidence type="ECO:0000259" key="16">
    <source>
        <dbReference type="PROSITE" id="PS50885"/>
    </source>
</evidence>
<dbReference type="Pfam" id="PF02518">
    <property type="entry name" value="HATPase_c"/>
    <property type="match status" value="1"/>
</dbReference>
<keyword evidence="12 14" id="KW-0472">Membrane</keyword>
<evidence type="ECO:0000313" key="17">
    <source>
        <dbReference type="EMBL" id="BAN47537.1"/>
    </source>
</evidence>
<evidence type="ECO:0000256" key="10">
    <source>
        <dbReference type="ARBA" id="ARBA00022989"/>
    </source>
</evidence>
<evidence type="ECO:0000256" key="4">
    <source>
        <dbReference type="ARBA" id="ARBA00022553"/>
    </source>
</evidence>
<dbReference type="SUPFAM" id="SSF47384">
    <property type="entry name" value="Homodimeric domain of signal transducing histidine kinase"/>
    <property type="match status" value="1"/>
</dbReference>
<dbReference type="Proteomes" id="UP000015503">
    <property type="component" value="Chromosome"/>
</dbReference>
<protein>
    <recommendedName>
        <fullName evidence="3">histidine kinase</fullName>
        <ecNumber evidence="3">2.7.13.3</ecNumber>
    </recommendedName>
</protein>
<feature type="domain" description="Histidine kinase" evidence="15">
    <location>
        <begin position="256"/>
        <end position="459"/>
    </location>
</feature>
<accession>S6ADR9</accession>
<gene>
    <name evidence="17" type="primary">phoQ</name>
    <name evidence="17" type="ORF">PCA10_18050</name>
</gene>
<keyword evidence="8 17" id="KW-0418">Kinase</keyword>
<dbReference type="EMBL" id="AP013068">
    <property type="protein sequence ID" value="BAN47537.1"/>
    <property type="molecule type" value="Genomic_DNA"/>
</dbReference>
<dbReference type="GO" id="GO:0000155">
    <property type="term" value="F:phosphorelay sensor kinase activity"/>
    <property type="evidence" value="ECO:0007669"/>
    <property type="project" value="InterPro"/>
</dbReference>
<reference evidence="17 18" key="1">
    <citation type="journal article" date="2013" name="Genome Announc.">
        <title>Complete Genome Sequence of the Carbazole Degrader Pseudomonas resinovorans Strain CA10 (NBRC 106553).</title>
        <authorList>
            <person name="Shintani M."/>
            <person name="Hosoyama A."/>
            <person name="Ohji S."/>
            <person name="Tsuchikane K."/>
            <person name="Takarada H."/>
            <person name="Yamazoe A."/>
            <person name="Fujita N."/>
            <person name="Nojiri H."/>
        </authorList>
    </citation>
    <scope>NUCLEOTIDE SEQUENCE [LARGE SCALE GENOMIC DNA]</scope>
    <source>
        <strain evidence="17 18">NBRC 106553</strain>
    </source>
</reference>
<keyword evidence="7" id="KW-0547">Nucleotide-binding</keyword>
<dbReference type="CDD" id="cd16954">
    <property type="entry name" value="HATPase_PhoQ-like"/>
    <property type="match status" value="1"/>
</dbReference>
<feature type="domain" description="HAMP" evidence="16">
    <location>
        <begin position="197"/>
        <end position="248"/>
    </location>
</feature>
<dbReference type="InterPro" id="IPR036097">
    <property type="entry name" value="HisK_dim/P_sf"/>
</dbReference>
<dbReference type="InterPro" id="IPR005467">
    <property type="entry name" value="His_kinase_dom"/>
</dbReference>
<dbReference type="PROSITE" id="PS50109">
    <property type="entry name" value="HIS_KIN"/>
    <property type="match status" value="1"/>
</dbReference>
<dbReference type="GO" id="GO:0005524">
    <property type="term" value="F:ATP binding"/>
    <property type="evidence" value="ECO:0007669"/>
    <property type="project" value="UniProtKB-KW"/>
</dbReference>
<keyword evidence="11" id="KW-0902">Two-component regulatory system</keyword>
<keyword evidence="5" id="KW-0808">Transferase</keyword>
<organism evidence="17 18">
    <name type="scientific">Metapseudomonas resinovorans NBRC 106553</name>
    <dbReference type="NCBI Taxonomy" id="1245471"/>
    <lineage>
        <taxon>Bacteria</taxon>
        <taxon>Pseudomonadati</taxon>
        <taxon>Pseudomonadota</taxon>
        <taxon>Gammaproteobacteria</taxon>
        <taxon>Pseudomonadales</taxon>
        <taxon>Pseudomonadaceae</taxon>
        <taxon>Metapseudomonas</taxon>
    </lineage>
</organism>
<dbReference type="OrthoDB" id="9809567at2"/>
<keyword evidence="18" id="KW-1185">Reference proteome</keyword>
<dbReference type="Gene3D" id="3.30.565.10">
    <property type="entry name" value="Histidine kinase-like ATPase, C-terminal domain"/>
    <property type="match status" value="1"/>
</dbReference>
<dbReference type="PATRIC" id="fig|1245471.3.peg.1827"/>
<evidence type="ECO:0000256" key="1">
    <source>
        <dbReference type="ARBA" id="ARBA00000085"/>
    </source>
</evidence>
<dbReference type="SMART" id="SM00387">
    <property type="entry name" value="HATPase_c"/>
    <property type="match status" value="1"/>
</dbReference>
<keyword evidence="6 14" id="KW-0812">Transmembrane</keyword>
<keyword evidence="4" id="KW-0597">Phosphoprotein</keyword>
<dbReference type="STRING" id="1245471.PCA10_18050"/>